<accession>A0A6B3SSV5</accession>
<dbReference type="Proteomes" id="UP000482155">
    <property type="component" value="Unassembled WGS sequence"/>
</dbReference>
<dbReference type="InterPro" id="IPR025737">
    <property type="entry name" value="FApF"/>
</dbReference>
<feature type="region of interest" description="Disordered" evidence="1">
    <location>
        <begin position="25"/>
        <end position="44"/>
    </location>
</feature>
<evidence type="ECO:0000313" key="4">
    <source>
        <dbReference type="Proteomes" id="UP000482155"/>
    </source>
</evidence>
<feature type="compositionally biased region" description="Low complexity" evidence="1">
    <location>
        <begin position="25"/>
        <end position="38"/>
    </location>
</feature>
<protein>
    <submittedName>
        <fullName evidence="3">Transporter</fullName>
    </submittedName>
</protein>
<organism evidence="3 4">
    <name type="scientific">Noviherbaspirillum galbum</name>
    <dbReference type="NCBI Taxonomy" id="2709383"/>
    <lineage>
        <taxon>Bacteria</taxon>
        <taxon>Pseudomonadati</taxon>
        <taxon>Pseudomonadota</taxon>
        <taxon>Betaproteobacteria</taxon>
        <taxon>Burkholderiales</taxon>
        <taxon>Oxalobacteraceae</taxon>
        <taxon>Noviherbaspirillum</taxon>
    </lineage>
</organism>
<proteinExistence type="predicted"/>
<name>A0A6B3SSV5_9BURK</name>
<dbReference type="RefSeq" id="WP_163967971.1">
    <property type="nucleotide sequence ID" value="NZ_JAAIVB010000078.1"/>
</dbReference>
<dbReference type="Pfam" id="PF13557">
    <property type="entry name" value="Phenol_MetA_deg"/>
    <property type="match status" value="1"/>
</dbReference>
<comment type="caution">
    <text evidence="3">The sequence shown here is derived from an EMBL/GenBank/DDBJ whole genome shotgun (WGS) entry which is preliminary data.</text>
</comment>
<evidence type="ECO:0000256" key="1">
    <source>
        <dbReference type="SAM" id="MobiDB-lite"/>
    </source>
</evidence>
<sequence>MIVRPLLGLAALVLLAPAFAQQANPSATGEGSSSTAAARDALKQQAGDTDQTTLLKQTLTAVDKQYSMIRRGKVAATYDLSYSYIGQEKINADISSGQLTLFNIENDSSHTIVNTLSVDYGLQDNLTGSVSIPVISRYSQNDNFDGLSHSLGDIGLSARWQPIETQRGRPSFNLSGGMRLPTGRSPFKVDANRGLATGSGVTTLNGGVNFNHIVDPVALFGSINLGYSLPARHLSQIRNGRTLTRVDPGASLGFGFGFAYALSYNISTSFSLQETISAGSKLYFADGSTSRTRVQTAGVLNFGLGYRISPKTTINITAGIGLTDDVPNFTLGISMPLNF</sequence>
<keyword evidence="4" id="KW-1185">Reference proteome</keyword>
<reference evidence="3 4" key="1">
    <citation type="submission" date="2020-02" db="EMBL/GenBank/DDBJ databases">
        <authorList>
            <person name="Kim M.K."/>
        </authorList>
    </citation>
    <scope>NUCLEOTIDE SEQUENCE [LARGE SCALE GENOMIC DNA]</scope>
    <source>
        <strain evidence="3 4">17J57-3</strain>
    </source>
</reference>
<feature type="signal peptide" evidence="2">
    <location>
        <begin position="1"/>
        <end position="20"/>
    </location>
</feature>
<dbReference type="AlphaFoldDB" id="A0A6B3SSV5"/>
<gene>
    <name evidence="3" type="ORF">G3574_23450</name>
</gene>
<dbReference type="EMBL" id="JAAIVB010000078">
    <property type="protein sequence ID" value="NEX64050.1"/>
    <property type="molecule type" value="Genomic_DNA"/>
</dbReference>
<feature type="chain" id="PRO_5025396555" evidence="2">
    <location>
        <begin position="21"/>
        <end position="339"/>
    </location>
</feature>
<evidence type="ECO:0000313" key="3">
    <source>
        <dbReference type="EMBL" id="NEX64050.1"/>
    </source>
</evidence>
<evidence type="ECO:0000256" key="2">
    <source>
        <dbReference type="SAM" id="SignalP"/>
    </source>
</evidence>
<keyword evidence="2" id="KW-0732">Signal</keyword>